<dbReference type="Gene3D" id="1.10.1200.10">
    <property type="entry name" value="ACP-like"/>
    <property type="match status" value="1"/>
</dbReference>
<dbReference type="InterPro" id="IPR036736">
    <property type="entry name" value="ACP-like_sf"/>
</dbReference>
<evidence type="ECO:0000313" key="15">
    <source>
        <dbReference type="EMBL" id="OON22510.1"/>
    </source>
</evidence>
<evidence type="ECO:0000256" key="5">
    <source>
        <dbReference type="ARBA" id="ARBA00022516"/>
    </source>
</evidence>
<organism evidence="15 16">
    <name type="scientific">Opisthorchis viverrini</name>
    <name type="common">Southeast Asian liver fluke</name>
    <dbReference type="NCBI Taxonomy" id="6198"/>
    <lineage>
        <taxon>Eukaryota</taxon>
        <taxon>Metazoa</taxon>
        <taxon>Spiralia</taxon>
        <taxon>Lophotrochozoa</taxon>
        <taxon>Platyhelminthes</taxon>
        <taxon>Trematoda</taxon>
        <taxon>Digenea</taxon>
        <taxon>Opisthorchiida</taxon>
        <taxon>Opisthorchiata</taxon>
        <taxon>Opisthorchiidae</taxon>
        <taxon>Opisthorchis</taxon>
    </lineage>
</organism>
<dbReference type="PANTHER" id="PTHR20863">
    <property type="entry name" value="ACYL CARRIER PROTEIN"/>
    <property type="match status" value="1"/>
</dbReference>
<keyword evidence="9" id="KW-0249">Electron transport</keyword>
<dbReference type="InterPro" id="IPR003231">
    <property type="entry name" value="ACP"/>
</dbReference>
<evidence type="ECO:0000256" key="4">
    <source>
        <dbReference type="ARBA" id="ARBA00022450"/>
    </source>
</evidence>
<dbReference type="PANTHER" id="PTHR20863:SF28">
    <property type="entry name" value="ACYL CARRIER PROTEIN, MITOCHONDRIAL"/>
    <property type="match status" value="1"/>
</dbReference>
<keyword evidence="6" id="KW-0597">Phosphoprotein</keyword>
<gene>
    <name evidence="15" type="ORF">X801_01590</name>
</gene>
<keyword evidence="3" id="KW-0813">Transport</keyword>
<evidence type="ECO:0000256" key="13">
    <source>
        <dbReference type="RuleBase" id="RU000722"/>
    </source>
</evidence>
<dbReference type="Pfam" id="PF00550">
    <property type="entry name" value="PP-binding"/>
    <property type="match status" value="1"/>
</dbReference>
<protein>
    <recommendedName>
        <fullName evidence="13">Acyl carrier protein</fullName>
    </recommendedName>
</protein>
<evidence type="ECO:0000256" key="11">
    <source>
        <dbReference type="ARBA" id="ARBA00023128"/>
    </source>
</evidence>
<keyword evidence="10" id="KW-0443">Lipid metabolism</keyword>
<proteinExistence type="inferred from homology"/>
<evidence type="ECO:0000256" key="7">
    <source>
        <dbReference type="ARBA" id="ARBA00022832"/>
    </source>
</evidence>
<evidence type="ECO:0000256" key="12">
    <source>
        <dbReference type="ARBA" id="ARBA00023160"/>
    </source>
</evidence>
<feature type="domain" description="Carrier" evidence="14">
    <location>
        <begin position="69"/>
        <end position="144"/>
    </location>
</feature>
<dbReference type="HAMAP" id="MF_01217">
    <property type="entry name" value="Acyl_carrier"/>
    <property type="match status" value="1"/>
</dbReference>
<keyword evidence="5 13" id="KW-0444">Lipid biosynthesis</keyword>
<keyword evidence="4 13" id="KW-0596">Phosphopantetheine</keyword>
<dbReference type="PROSITE" id="PS50075">
    <property type="entry name" value="CARRIER"/>
    <property type="match status" value="1"/>
</dbReference>
<comment type="subcellular location">
    <subcellularLocation>
        <location evidence="1">Mitochondrion</location>
    </subcellularLocation>
</comment>
<evidence type="ECO:0000256" key="6">
    <source>
        <dbReference type="ARBA" id="ARBA00022553"/>
    </source>
</evidence>
<dbReference type="Proteomes" id="UP000243686">
    <property type="component" value="Unassembled WGS sequence"/>
</dbReference>
<evidence type="ECO:0000259" key="14">
    <source>
        <dbReference type="PROSITE" id="PS50075"/>
    </source>
</evidence>
<name>A0A1S8X6Z7_OPIVI</name>
<dbReference type="GO" id="GO:0000035">
    <property type="term" value="F:acyl binding"/>
    <property type="evidence" value="ECO:0007669"/>
    <property type="project" value="TreeGrafter"/>
</dbReference>
<keyword evidence="16" id="KW-1185">Reference proteome</keyword>
<keyword evidence="7" id="KW-0276">Fatty acid metabolism</keyword>
<evidence type="ECO:0000256" key="3">
    <source>
        <dbReference type="ARBA" id="ARBA00022448"/>
    </source>
</evidence>
<reference evidence="15 16" key="1">
    <citation type="submission" date="2015-03" db="EMBL/GenBank/DDBJ databases">
        <title>Draft genome of the nematode, Opisthorchis viverrini.</title>
        <authorList>
            <person name="Mitreva M."/>
        </authorList>
    </citation>
    <scope>NUCLEOTIDE SEQUENCE [LARGE SCALE GENOMIC DNA]</scope>
    <source>
        <strain evidence="15">Khon Kaen</strain>
    </source>
</reference>
<evidence type="ECO:0000256" key="9">
    <source>
        <dbReference type="ARBA" id="ARBA00022982"/>
    </source>
</evidence>
<evidence type="ECO:0000313" key="16">
    <source>
        <dbReference type="Proteomes" id="UP000243686"/>
    </source>
</evidence>
<dbReference type="InterPro" id="IPR009081">
    <property type="entry name" value="PP-bd_ACP"/>
</dbReference>
<comment type="similarity">
    <text evidence="2">Belongs to the acyl carrier protein (ACP) family.</text>
</comment>
<dbReference type="EMBL" id="KV891752">
    <property type="protein sequence ID" value="OON22510.1"/>
    <property type="molecule type" value="Genomic_DNA"/>
</dbReference>
<keyword evidence="12 13" id="KW-0275">Fatty acid biosynthesis</keyword>
<sequence>MLNMTLNLGILARRTHGLLSLPRQLLSHPSRNQTVSAFLGLGQTLCRPNTTRYVLTSSIRNIKAGLSPSLIEERVLAVCNSFDKVPADKLNLDSNFMKDLGLDSLDHIEIIMEIENEFWFEIPDVDAEKLLTPRDIVEHVWAVALKAERIE</sequence>
<evidence type="ECO:0000256" key="10">
    <source>
        <dbReference type="ARBA" id="ARBA00023098"/>
    </source>
</evidence>
<keyword evidence="8" id="KW-0809">Transit peptide</keyword>
<dbReference type="GO" id="GO:0000036">
    <property type="term" value="F:acyl carrier activity"/>
    <property type="evidence" value="ECO:0007669"/>
    <property type="project" value="TreeGrafter"/>
</dbReference>
<accession>A0A1S8X6Z7</accession>
<dbReference type="GO" id="GO:0005739">
    <property type="term" value="C:mitochondrion"/>
    <property type="evidence" value="ECO:0007669"/>
    <property type="project" value="UniProtKB-SubCell"/>
</dbReference>
<evidence type="ECO:0000256" key="8">
    <source>
        <dbReference type="ARBA" id="ARBA00022946"/>
    </source>
</evidence>
<evidence type="ECO:0000256" key="1">
    <source>
        <dbReference type="ARBA" id="ARBA00004173"/>
    </source>
</evidence>
<evidence type="ECO:0000256" key="2">
    <source>
        <dbReference type="ARBA" id="ARBA00010930"/>
    </source>
</evidence>
<keyword evidence="11" id="KW-0496">Mitochondrion</keyword>
<dbReference type="SUPFAM" id="SSF47336">
    <property type="entry name" value="ACP-like"/>
    <property type="match status" value="1"/>
</dbReference>
<dbReference type="AlphaFoldDB" id="A0A1S8X6Z7"/>
<comment type="function">
    <text evidence="13">Carrier of the growing fatty acid chain in fatty acid biosynthesis.</text>
</comment>